<evidence type="ECO:0000313" key="6">
    <source>
        <dbReference type="Proteomes" id="UP001259659"/>
    </source>
</evidence>
<reference evidence="5 6" key="1">
    <citation type="submission" date="2022-06" db="EMBL/GenBank/DDBJ databases">
        <title>Haloarcula sp. a new haloarchaeum isolate from saline soil.</title>
        <authorList>
            <person name="Strakova D."/>
            <person name="Galisteo C."/>
            <person name="Sanchez-Porro C."/>
            <person name="Ventosa A."/>
        </authorList>
    </citation>
    <scope>NUCLEOTIDE SEQUENCE [LARGE SCALE GENOMIC DNA]</scope>
    <source>
        <strain evidence="5 6">S1CR25-12</strain>
    </source>
</reference>
<evidence type="ECO:0000313" key="5">
    <source>
        <dbReference type="EMBL" id="MDS0261341.1"/>
    </source>
</evidence>
<dbReference type="Gene3D" id="3.90.550.10">
    <property type="entry name" value="Spore Coat Polysaccharide Biosynthesis Protein SpsA, Chain A"/>
    <property type="match status" value="1"/>
</dbReference>
<dbReference type="EMBL" id="JAMQON010000006">
    <property type="protein sequence ID" value="MDS0261341.1"/>
    <property type="molecule type" value="Genomic_DNA"/>
</dbReference>
<evidence type="ECO:0000256" key="2">
    <source>
        <dbReference type="ARBA" id="ARBA00022676"/>
    </source>
</evidence>
<dbReference type="PANTHER" id="PTHR43179:SF12">
    <property type="entry name" value="GALACTOFURANOSYLTRANSFERASE GLFT2"/>
    <property type="match status" value="1"/>
</dbReference>
<dbReference type="PANTHER" id="PTHR43179">
    <property type="entry name" value="RHAMNOSYLTRANSFERASE WBBL"/>
    <property type="match status" value="1"/>
</dbReference>
<accession>A0ABU2FGG4</accession>
<gene>
    <name evidence="5" type="ORF">NDI56_18225</name>
</gene>
<keyword evidence="6" id="KW-1185">Reference proteome</keyword>
<evidence type="ECO:0000256" key="3">
    <source>
        <dbReference type="ARBA" id="ARBA00022679"/>
    </source>
</evidence>
<dbReference type="Proteomes" id="UP001259659">
    <property type="component" value="Unassembled WGS sequence"/>
</dbReference>
<protein>
    <submittedName>
        <fullName evidence="5">Glycosyltransferase family 2 protein</fullName>
    </submittedName>
</protein>
<dbReference type="InterPro" id="IPR001173">
    <property type="entry name" value="Glyco_trans_2-like"/>
</dbReference>
<name>A0ABU2FGG4_9EURY</name>
<proteinExistence type="inferred from homology"/>
<dbReference type="SUPFAM" id="SSF53448">
    <property type="entry name" value="Nucleotide-diphospho-sugar transferases"/>
    <property type="match status" value="1"/>
</dbReference>
<dbReference type="InterPro" id="IPR029044">
    <property type="entry name" value="Nucleotide-diphossugar_trans"/>
</dbReference>
<dbReference type="Pfam" id="PF00535">
    <property type="entry name" value="Glycos_transf_2"/>
    <property type="match status" value="1"/>
</dbReference>
<keyword evidence="2" id="KW-0328">Glycosyltransferase</keyword>
<feature type="domain" description="Glycosyltransferase 2-like" evidence="4">
    <location>
        <begin position="21"/>
        <end position="147"/>
    </location>
</feature>
<comment type="similarity">
    <text evidence="1">Belongs to the glycosyltransferase 2 family.</text>
</comment>
<evidence type="ECO:0000256" key="1">
    <source>
        <dbReference type="ARBA" id="ARBA00006739"/>
    </source>
</evidence>
<keyword evidence="3" id="KW-0808">Transferase</keyword>
<evidence type="ECO:0000259" key="4">
    <source>
        <dbReference type="Pfam" id="PF00535"/>
    </source>
</evidence>
<dbReference type="RefSeq" id="WP_310921163.1">
    <property type="nucleotide sequence ID" value="NZ_JAMQON010000006.1"/>
</dbReference>
<dbReference type="CDD" id="cd04186">
    <property type="entry name" value="GT_2_like_c"/>
    <property type="match status" value="1"/>
</dbReference>
<comment type="caution">
    <text evidence="5">The sequence shown here is derived from an EMBL/GenBank/DDBJ whole genome shotgun (WGS) entry which is preliminary data.</text>
</comment>
<organism evidence="5 6">
    <name type="scientific">Haloarcula saliterrae</name>
    <dbReference type="NCBI Taxonomy" id="2950534"/>
    <lineage>
        <taxon>Archaea</taxon>
        <taxon>Methanobacteriati</taxon>
        <taxon>Methanobacteriota</taxon>
        <taxon>Stenosarchaea group</taxon>
        <taxon>Halobacteria</taxon>
        <taxon>Halobacteriales</taxon>
        <taxon>Haloarculaceae</taxon>
        <taxon>Haloarcula</taxon>
    </lineage>
</organism>
<sequence>MSRRRTGTENPSRTEWPKVGVVVLTWENYDEASDCLASLEGVSYPNMEVFVVDNGSEDGSVERLEREFEWCTFVKHDENVGVTRGNNAGIEAALDDGSEYVLLLNDDTIVTAGFLTPLVLTAERNPDTAVVGGVNYRASTGEIHNAGASFSTLLGGQTFLTDERKHDEPYPVDYVPTCLALLDAEFVADNEVLCEEYFLGMEDVDLARQAREAGRDVLVTPDSEIFHRLGATSSKSPFAVYHRTRNRYQFAKRHLEGHERRVFLGAFLLWRVTSCLQWLADSDREKLRAVVKGIADARTGERFRSYEELSEP</sequence>